<dbReference type="Pfam" id="PF23598">
    <property type="entry name" value="LRR_14"/>
    <property type="match status" value="1"/>
</dbReference>
<feature type="domain" description="Disease resistance N-terminal" evidence="5">
    <location>
        <begin position="5"/>
        <end position="88"/>
    </location>
</feature>
<dbReference type="Gene3D" id="1.10.8.430">
    <property type="entry name" value="Helical domain of apoptotic protease-activating factors"/>
    <property type="match status" value="1"/>
</dbReference>
<evidence type="ECO:0000259" key="7">
    <source>
        <dbReference type="Pfam" id="PF23598"/>
    </source>
</evidence>
<dbReference type="Pfam" id="PF00931">
    <property type="entry name" value="NB-ARC"/>
    <property type="match status" value="1"/>
</dbReference>
<dbReference type="SUPFAM" id="SSF52058">
    <property type="entry name" value="L domain-like"/>
    <property type="match status" value="1"/>
</dbReference>
<dbReference type="FunCoup" id="A0A059C2U3">
    <property type="interactions" value="625"/>
</dbReference>
<dbReference type="Pfam" id="PF18052">
    <property type="entry name" value="Rx_N"/>
    <property type="match status" value="1"/>
</dbReference>
<keyword evidence="2" id="KW-0547">Nucleotide-binding</keyword>
<dbReference type="OMA" id="VFCYCDY"/>
<dbReference type="InterPro" id="IPR044974">
    <property type="entry name" value="Disease_R_plants"/>
</dbReference>
<feature type="domain" description="Disease resistance R13L4/SHOC-2-like LRR" evidence="7">
    <location>
        <begin position="609"/>
        <end position="911"/>
    </location>
</feature>
<dbReference type="InterPro" id="IPR032675">
    <property type="entry name" value="LRR_dom_sf"/>
</dbReference>
<dbReference type="InterPro" id="IPR058922">
    <property type="entry name" value="WHD_DRP"/>
</dbReference>
<dbReference type="FunFam" id="3.40.50.300:FF:001091">
    <property type="entry name" value="Probable disease resistance protein At1g61300"/>
    <property type="match status" value="1"/>
</dbReference>
<evidence type="ECO:0000259" key="4">
    <source>
        <dbReference type="Pfam" id="PF00931"/>
    </source>
</evidence>
<keyword evidence="1" id="KW-0677">Repeat</keyword>
<proteinExistence type="predicted"/>
<dbReference type="Pfam" id="PF23559">
    <property type="entry name" value="WHD_DRP"/>
    <property type="match status" value="1"/>
</dbReference>
<accession>A0A059C2U3</accession>
<dbReference type="InterPro" id="IPR042197">
    <property type="entry name" value="Apaf_helical"/>
</dbReference>
<dbReference type="SUPFAM" id="SSF52540">
    <property type="entry name" value="P-loop containing nucleoside triphosphate hydrolases"/>
    <property type="match status" value="2"/>
</dbReference>
<dbReference type="PANTHER" id="PTHR23155">
    <property type="entry name" value="DISEASE RESISTANCE PROTEIN RP"/>
    <property type="match status" value="1"/>
</dbReference>
<name>A0A059C2U3_EUCGR</name>
<dbReference type="Gene3D" id="3.40.50.300">
    <property type="entry name" value="P-loop containing nucleotide triphosphate hydrolases"/>
    <property type="match status" value="1"/>
</dbReference>
<dbReference type="InterPro" id="IPR027417">
    <property type="entry name" value="P-loop_NTPase"/>
</dbReference>
<feature type="domain" description="NB-ARC" evidence="4">
    <location>
        <begin position="163"/>
        <end position="339"/>
    </location>
</feature>
<dbReference type="FunFam" id="1.10.10.10:FF:000322">
    <property type="entry name" value="Probable disease resistance protein At1g63360"/>
    <property type="match status" value="1"/>
</dbReference>
<dbReference type="InParanoid" id="A0A059C2U3"/>
<dbReference type="Gene3D" id="1.10.10.10">
    <property type="entry name" value="Winged helix-like DNA-binding domain superfamily/Winged helix DNA-binding domain"/>
    <property type="match status" value="1"/>
</dbReference>
<evidence type="ECO:0000256" key="1">
    <source>
        <dbReference type="ARBA" id="ARBA00022737"/>
    </source>
</evidence>
<dbReference type="eggNOG" id="KOG4658">
    <property type="taxonomic scope" value="Eukaryota"/>
</dbReference>
<dbReference type="InterPro" id="IPR036388">
    <property type="entry name" value="WH-like_DNA-bd_sf"/>
</dbReference>
<evidence type="ECO:0000259" key="6">
    <source>
        <dbReference type="Pfam" id="PF23559"/>
    </source>
</evidence>
<dbReference type="Gene3D" id="1.20.5.4130">
    <property type="match status" value="1"/>
</dbReference>
<reference evidence="8" key="1">
    <citation type="submission" date="2013-07" db="EMBL/GenBank/DDBJ databases">
        <title>The genome of Eucalyptus grandis.</title>
        <authorList>
            <person name="Schmutz J."/>
            <person name="Hayes R."/>
            <person name="Myburg A."/>
            <person name="Tuskan G."/>
            <person name="Grattapaglia D."/>
            <person name="Rokhsar D.S."/>
        </authorList>
    </citation>
    <scope>NUCLEOTIDE SEQUENCE</scope>
    <source>
        <tissue evidence="8">Leaf extractions</tissue>
    </source>
</reference>
<feature type="domain" description="Disease resistance protein winged helix" evidence="6">
    <location>
        <begin position="454"/>
        <end position="528"/>
    </location>
</feature>
<dbReference type="InterPro" id="IPR038005">
    <property type="entry name" value="RX-like_CC"/>
</dbReference>
<evidence type="ECO:0000256" key="2">
    <source>
        <dbReference type="ARBA" id="ARBA00022741"/>
    </source>
</evidence>
<dbReference type="GO" id="GO:0006952">
    <property type="term" value="P:defense response"/>
    <property type="evidence" value="ECO:0007669"/>
    <property type="project" value="UniProtKB-KW"/>
</dbReference>
<dbReference type="EMBL" id="KK198757">
    <property type="protein sequence ID" value="KCW72245.1"/>
    <property type="molecule type" value="Genomic_DNA"/>
</dbReference>
<dbReference type="GO" id="GO:0043531">
    <property type="term" value="F:ADP binding"/>
    <property type="evidence" value="ECO:0007669"/>
    <property type="project" value="InterPro"/>
</dbReference>
<dbReference type="Gene3D" id="3.80.10.10">
    <property type="entry name" value="Ribonuclease Inhibitor"/>
    <property type="match status" value="1"/>
</dbReference>
<evidence type="ECO:0000259" key="5">
    <source>
        <dbReference type="Pfam" id="PF18052"/>
    </source>
</evidence>
<evidence type="ECO:0008006" key="9">
    <source>
        <dbReference type="Google" id="ProtNLM"/>
    </source>
</evidence>
<protein>
    <recommendedName>
        <fullName evidence="9">NB-ARC domain-containing protein</fullName>
    </recommendedName>
</protein>
<dbReference type="Gramene" id="KCW72245">
    <property type="protein sequence ID" value="KCW72245"/>
    <property type="gene ID" value="EUGRSUZ_E00693"/>
</dbReference>
<organism evidence="8">
    <name type="scientific">Eucalyptus grandis</name>
    <name type="common">Flooded gum</name>
    <dbReference type="NCBI Taxonomy" id="71139"/>
    <lineage>
        <taxon>Eukaryota</taxon>
        <taxon>Viridiplantae</taxon>
        <taxon>Streptophyta</taxon>
        <taxon>Embryophyta</taxon>
        <taxon>Tracheophyta</taxon>
        <taxon>Spermatophyta</taxon>
        <taxon>Magnoliopsida</taxon>
        <taxon>eudicotyledons</taxon>
        <taxon>Gunneridae</taxon>
        <taxon>Pentapetalae</taxon>
        <taxon>rosids</taxon>
        <taxon>malvids</taxon>
        <taxon>Myrtales</taxon>
        <taxon>Myrtaceae</taxon>
        <taxon>Myrtoideae</taxon>
        <taxon>Eucalypteae</taxon>
        <taxon>Eucalyptus</taxon>
    </lineage>
</organism>
<gene>
    <name evidence="8" type="ORF">EUGRSUZ_E00693</name>
</gene>
<dbReference type="GO" id="GO:0051707">
    <property type="term" value="P:response to other organism"/>
    <property type="evidence" value="ECO:0007669"/>
    <property type="project" value="UniProtKB-ARBA"/>
</dbReference>
<dbReference type="InterPro" id="IPR055414">
    <property type="entry name" value="LRR_R13L4/SHOC2-like"/>
</dbReference>
<dbReference type="PRINTS" id="PR00364">
    <property type="entry name" value="DISEASERSIST"/>
</dbReference>
<dbReference type="PANTHER" id="PTHR23155:SF1185">
    <property type="entry name" value="DISEASE RESISTANCE RPP8-LIKE PROTEIN 3-RELATED"/>
    <property type="match status" value="1"/>
</dbReference>
<keyword evidence="3" id="KW-0611">Plant defense</keyword>
<sequence>MAETVVSSVGQTIGNLLINEAKFLWDVKGKVEDLYRELRLIRCLLRDADTRREHNQAVGECVAQLRDIAYDAEDVIERYTLRVEQKKGQYITRACDCFLAKCMCLQVHEVGTEIEGLKFRISNLRTSMLAFGALPTNEDELKRTRALMLKRNYDHFKVDFVGREDSVEELVKELLNGEMRRVIFIWGMGGLGKTSLAKKVIAHDKVKKNFDDFAWACVSQDYCIKDILVEILGKLDLDKKKDAKTMESKNLREDLRTTLCKNQENKRYIVVLDDIWTKEAWDKLQEAFPIKDTRSKLLITTRNKEVAEYIDCQGFLHELRCLSDEESLDLLMKRVFPETKTVGFSSVGPGVSQGIVGGQPVEGIARQSKMEGQIPPAITKDMEKLAYELVKKCAGLPLAVIVLGGLLAVNEWKTVHEKINLHFSDKSDVSKVLALSYDDLPWHLKPCFLYLGSFPKDAEIPATKILHMWIAEGFVPLNAYDKEREISVEDVAEQYLTELVNRGMVQVRYNLSGKIKTCHLHDLMRDLCISKALQESFLSISKIQQDSETKNYSTSMAIEVESSYKIRRLSLNGNAIPSLKSIEGTLVHLRTLMFFNPTMKQIQFFNPTVKQIQFFNPIMKQIQPIFSCKFLRILKLEEFDLSRNLPESLGDLVHLRFLSLVGSGFCGMPQSMGNLVCMEFLDLLMKTNVVVTMPNVLWKMRRLRYLRLPYKFAIKEKFLVDRKKLRLDTLKNLRTLRNFSPKKCDVNDIGKLTNLQKLTVFNPYDPTKLKIFSQLAKFNSKYFRSSSFYFGHSNCLWTEGQLSEMPTYDHLCKLTINGEIEKLPKHESLPQQLRKLVLLNSQLKEDPMPILEKLKNLIFLMLENTFEGKEMVCSGGGFPQLKYLVISRFPGLEVWKVDEGAMPHLSRVRIHGCPELKVVPPHVPTDWDVETEAWTRGKEFAEELSSCLSCLGMDSCI</sequence>
<dbReference type="CDD" id="cd14798">
    <property type="entry name" value="RX-CC_like"/>
    <property type="match status" value="1"/>
</dbReference>
<evidence type="ECO:0000313" key="8">
    <source>
        <dbReference type="EMBL" id="KCW72245.1"/>
    </source>
</evidence>
<evidence type="ECO:0000256" key="3">
    <source>
        <dbReference type="ARBA" id="ARBA00022821"/>
    </source>
</evidence>
<dbReference type="InterPro" id="IPR002182">
    <property type="entry name" value="NB-ARC"/>
</dbReference>
<dbReference type="AlphaFoldDB" id="A0A059C2U3"/>
<dbReference type="InterPro" id="IPR041118">
    <property type="entry name" value="Rx_N"/>
</dbReference>